<sequence length="255" mass="28880">MSAPCAAWGMARTSLTTPWHAAYILHSRPLAEHKVILQLLLPELGRLSAVVRKRSGKQRQPLQPFQLLTLQLTGSHELKTILKLEEQAPGIPLQGVALLCAFYLNELLCRVWPDNLASDQLFSLYQTALQHLQQQPAQLEQLEPVLRQFEFALLAELGQPVDWQLDASGQPLQPQLCYSWQHEQGWCPAEQGFSGLLLQQIDQGFWSEPGCRQAAKKISRMLLQPLLGDKPLQSRGLFSQRIPETARMPWQDEHS</sequence>
<evidence type="ECO:0000256" key="2">
    <source>
        <dbReference type="ARBA" id="ARBA00007452"/>
    </source>
</evidence>
<dbReference type="SUPFAM" id="SSF50249">
    <property type="entry name" value="Nucleic acid-binding proteins"/>
    <property type="match status" value="1"/>
</dbReference>
<dbReference type="Pfam" id="PF02565">
    <property type="entry name" value="RecO_C"/>
    <property type="match status" value="1"/>
</dbReference>
<dbReference type="PANTHER" id="PTHR33991">
    <property type="entry name" value="DNA REPAIR PROTEIN RECO"/>
    <property type="match status" value="1"/>
</dbReference>
<evidence type="ECO:0000313" key="10">
    <source>
        <dbReference type="EMBL" id="SEA79519.1"/>
    </source>
</evidence>
<dbReference type="GO" id="GO:0006310">
    <property type="term" value="P:DNA recombination"/>
    <property type="evidence" value="ECO:0007669"/>
    <property type="project" value="UniProtKB-UniRule"/>
</dbReference>
<dbReference type="Gene3D" id="1.20.1440.120">
    <property type="entry name" value="Recombination protein O, C-terminal domain"/>
    <property type="match status" value="1"/>
</dbReference>
<evidence type="ECO:0000313" key="11">
    <source>
        <dbReference type="Proteomes" id="UP000198773"/>
    </source>
</evidence>
<organism evidence="10 11">
    <name type="scientific">Alkalimonas amylolytica</name>
    <dbReference type="NCBI Taxonomy" id="152573"/>
    <lineage>
        <taxon>Bacteria</taxon>
        <taxon>Pseudomonadati</taxon>
        <taxon>Pseudomonadota</taxon>
        <taxon>Gammaproteobacteria</taxon>
        <taxon>Alkalimonas</taxon>
    </lineage>
</organism>
<dbReference type="SUPFAM" id="SSF57863">
    <property type="entry name" value="ArfGap/RecO-like zinc finger"/>
    <property type="match status" value="1"/>
</dbReference>
<dbReference type="InterPro" id="IPR003717">
    <property type="entry name" value="RecO"/>
</dbReference>
<keyword evidence="11" id="KW-1185">Reference proteome</keyword>
<keyword evidence="5 8" id="KW-0233">DNA recombination</keyword>
<evidence type="ECO:0000256" key="5">
    <source>
        <dbReference type="ARBA" id="ARBA00023172"/>
    </source>
</evidence>
<dbReference type="InterPro" id="IPR022572">
    <property type="entry name" value="DNA_rep/recomb_RecO_N"/>
</dbReference>
<evidence type="ECO:0000256" key="3">
    <source>
        <dbReference type="ARBA" id="ARBA00021310"/>
    </source>
</evidence>
<accession>A0A1H4E416</accession>
<dbReference type="GO" id="GO:0043590">
    <property type="term" value="C:bacterial nucleoid"/>
    <property type="evidence" value="ECO:0007669"/>
    <property type="project" value="TreeGrafter"/>
</dbReference>
<keyword evidence="6 8" id="KW-0234">DNA repair</keyword>
<dbReference type="STRING" id="152573.SAMN04488051_106196"/>
<evidence type="ECO:0000256" key="4">
    <source>
        <dbReference type="ARBA" id="ARBA00022763"/>
    </source>
</evidence>
<comment type="function">
    <text evidence="1 8">Involved in DNA repair and RecF pathway recombination.</text>
</comment>
<evidence type="ECO:0000256" key="1">
    <source>
        <dbReference type="ARBA" id="ARBA00003065"/>
    </source>
</evidence>
<dbReference type="PANTHER" id="PTHR33991:SF1">
    <property type="entry name" value="DNA REPAIR PROTEIN RECO"/>
    <property type="match status" value="1"/>
</dbReference>
<dbReference type="HAMAP" id="MF_00201">
    <property type="entry name" value="RecO"/>
    <property type="match status" value="1"/>
</dbReference>
<evidence type="ECO:0000259" key="9">
    <source>
        <dbReference type="Pfam" id="PF11967"/>
    </source>
</evidence>
<name>A0A1H4E416_ALKAM</name>
<dbReference type="EMBL" id="FNRM01000006">
    <property type="protein sequence ID" value="SEA79519.1"/>
    <property type="molecule type" value="Genomic_DNA"/>
</dbReference>
<dbReference type="Gene3D" id="2.40.50.140">
    <property type="entry name" value="Nucleic acid-binding proteins"/>
    <property type="match status" value="1"/>
</dbReference>
<feature type="domain" description="DNA replication/recombination mediator RecO N-terminal" evidence="9">
    <location>
        <begin position="21"/>
        <end position="84"/>
    </location>
</feature>
<dbReference type="InterPro" id="IPR012340">
    <property type="entry name" value="NA-bd_OB-fold"/>
</dbReference>
<protein>
    <recommendedName>
        <fullName evidence="3 8">DNA repair protein RecO</fullName>
    </recommendedName>
    <alternativeName>
        <fullName evidence="7 8">Recombination protein O</fullName>
    </alternativeName>
</protein>
<evidence type="ECO:0000256" key="6">
    <source>
        <dbReference type="ARBA" id="ARBA00023204"/>
    </source>
</evidence>
<keyword evidence="4 8" id="KW-0227">DNA damage</keyword>
<comment type="similarity">
    <text evidence="2 8">Belongs to the RecO family.</text>
</comment>
<dbReference type="InterPro" id="IPR042242">
    <property type="entry name" value="RecO_C"/>
</dbReference>
<dbReference type="Proteomes" id="UP000198773">
    <property type="component" value="Unassembled WGS sequence"/>
</dbReference>
<evidence type="ECO:0000256" key="8">
    <source>
        <dbReference type="HAMAP-Rule" id="MF_00201"/>
    </source>
</evidence>
<dbReference type="NCBIfam" id="TIGR00613">
    <property type="entry name" value="reco"/>
    <property type="match status" value="1"/>
</dbReference>
<evidence type="ECO:0000256" key="7">
    <source>
        <dbReference type="ARBA" id="ARBA00033409"/>
    </source>
</evidence>
<dbReference type="Pfam" id="PF11967">
    <property type="entry name" value="RecO_N"/>
    <property type="match status" value="1"/>
</dbReference>
<reference evidence="10 11" key="1">
    <citation type="submission" date="2016-10" db="EMBL/GenBank/DDBJ databases">
        <authorList>
            <person name="de Groot N.N."/>
        </authorList>
    </citation>
    <scope>NUCLEOTIDE SEQUENCE [LARGE SCALE GENOMIC DNA]</scope>
    <source>
        <strain evidence="10 11">CGMCC 1.3430</strain>
    </source>
</reference>
<dbReference type="AlphaFoldDB" id="A0A1H4E416"/>
<dbReference type="InterPro" id="IPR037278">
    <property type="entry name" value="ARFGAP/RecO"/>
</dbReference>
<proteinExistence type="inferred from homology"/>
<gene>
    <name evidence="8" type="primary">recO</name>
    <name evidence="10" type="ORF">SAMN04488051_106196</name>
</gene>
<dbReference type="GO" id="GO:0006302">
    <property type="term" value="P:double-strand break repair"/>
    <property type="evidence" value="ECO:0007669"/>
    <property type="project" value="TreeGrafter"/>
</dbReference>